<organism evidence="5 6">
    <name type="scientific">Glaciecola siphonariae</name>
    <dbReference type="NCBI Taxonomy" id="521012"/>
    <lineage>
        <taxon>Bacteria</taxon>
        <taxon>Pseudomonadati</taxon>
        <taxon>Pseudomonadota</taxon>
        <taxon>Gammaproteobacteria</taxon>
        <taxon>Alteromonadales</taxon>
        <taxon>Alteromonadaceae</taxon>
        <taxon>Glaciecola</taxon>
    </lineage>
</organism>
<dbReference type="SUPFAM" id="SSF51206">
    <property type="entry name" value="cAMP-binding domain-like"/>
    <property type="match status" value="1"/>
</dbReference>
<dbReference type="InterPro" id="IPR005105">
    <property type="entry name" value="GlnD_Uridyltrans_N"/>
</dbReference>
<dbReference type="InterPro" id="IPR018821">
    <property type="entry name" value="DUF294_put_nucleoTrafse_sb-bd"/>
</dbReference>
<evidence type="ECO:0000256" key="1">
    <source>
        <dbReference type="ARBA" id="ARBA00022737"/>
    </source>
</evidence>
<evidence type="ECO:0000256" key="2">
    <source>
        <dbReference type="PROSITE-ProRule" id="PRU00703"/>
    </source>
</evidence>
<dbReference type="Gene3D" id="3.10.580.10">
    <property type="entry name" value="CBS-domain"/>
    <property type="match status" value="1"/>
</dbReference>
<dbReference type="PROSITE" id="PS51371">
    <property type="entry name" value="CBS"/>
    <property type="match status" value="2"/>
</dbReference>
<dbReference type="SUPFAM" id="SSF54631">
    <property type="entry name" value="CBS-domain pair"/>
    <property type="match status" value="1"/>
</dbReference>
<keyword evidence="6" id="KW-1185">Reference proteome</keyword>
<feature type="domain" description="Cyclic nucleotide-binding" evidence="3">
    <location>
        <begin position="17"/>
        <end position="111"/>
    </location>
</feature>
<dbReference type="Pfam" id="PF00027">
    <property type="entry name" value="cNMP_binding"/>
    <property type="match status" value="1"/>
</dbReference>
<dbReference type="Gene3D" id="2.60.120.10">
    <property type="entry name" value="Jelly Rolls"/>
    <property type="match status" value="1"/>
</dbReference>
<protein>
    <submittedName>
        <fullName evidence="5">DUF294 nucleotidyltransferase-like domain-containing protein</fullName>
    </submittedName>
</protein>
<keyword evidence="1" id="KW-0677">Repeat</keyword>
<dbReference type="InterPro" id="IPR000595">
    <property type="entry name" value="cNMP-bd_dom"/>
</dbReference>
<proteinExistence type="predicted"/>
<dbReference type="PANTHER" id="PTHR48108">
    <property type="entry name" value="CBS DOMAIN-CONTAINING PROTEIN CBSX2, CHLOROPLASTIC"/>
    <property type="match status" value="1"/>
</dbReference>
<feature type="domain" description="CBS" evidence="4">
    <location>
        <begin position="153"/>
        <end position="209"/>
    </location>
</feature>
<dbReference type="SMART" id="SM00116">
    <property type="entry name" value="CBS"/>
    <property type="match status" value="2"/>
</dbReference>
<dbReference type="InterPro" id="IPR046342">
    <property type="entry name" value="CBS_dom_sf"/>
</dbReference>
<dbReference type="PANTHER" id="PTHR48108:SF31">
    <property type="entry name" value="CBS DOMAIN AND CYCLIC NUCLEOTIDE-REGULATED NUCLEOTIDYLTRANSFERASE"/>
    <property type="match status" value="1"/>
</dbReference>
<dbReference type="PROSITE" id="PS50042">
    <property type="entry name" value="CNMP_BINDING_3"/>
    <property type="match status" value="1"/>
</dbReference>
<dbReference type="Pfam" id="PF10335">
    <property type="entry name" value="DUF294_C"/>
    <property type="match status" value="1"/>
</dbReference>
<dbReference type="Pfam" id="PF03445">
    <property type="entry name" value="DUF294"/>
    <property type="match status" value="1"/>
</dbReference>
<dbReference type="InterPro" id="IPR051462">
    <property type="entry name" value="CBS_domain-containing"/>
</dbReference>
<evidence type="ECO:0000313" key="5">
    <source>
        <dbReference type="EMBL" id="MFC4700379.1"/>
    </source>
</evidence>
<dbReference type="EMBL" id="JBHSGU010000002">
    <property type="protein sequence ID" value="MFC4700379.1"/>
    <property type="molecule type" value="Genomic_DNA"/>
</dbReference>
<dbReference type="Proteomes" id="UP001595897">
    <property type="component" value="Unassembled WGS sequence"/>
</dbReference>
<dbReference type="CDD" id="cd04587">
    <property type="entry name" value="CBS_pair_CAP-ED_NT_Pol-beta-like_DUF294_assoc"/>
    <property type="match status" value="1"/>
</dbReference>
<accession>A0ABV9LX23</accession>
<dbReference type="CDD" id="cd05401">
    <property type="entry name" value="NT_GlnE_GlnD_like"/>
    <property type="match status" value="1"/>
</dbReference>
<dbReference type="InterPro" id="IPR000644">
    <property type="entry name" value="CBS_dom"/>
</dbReference>
<sequence>MSASAQQIIDFLRTEGPFDELDEALRQDIAQHSHLIYLAAENQQELMHKHKDSLFVIQSGQFAVKDCDGPIKHLSDGDYFGYARLLNKVDYALSVVVDSPGIVLCIPKEDFAICMENPAFATFFTASKDDALQNQAVSDSNSMWLYKPLHEVITHAPVAVKPSDSIQAAAKSMSEHKVSSVLIVENDDLIGIATDRDLRNRVVATGLNTQLPIKQIMTERPAFLTKNKTIFDAICTMSQYGINHLPVLDAVSKKPVGMITNTDVSKQQRTNVLFVISDLSHAEDAEQLVSKAWQIPQYLASSAKRAGDFDIAGKVLSQATDIMTRKLITFFQQEHGKAPMRFCWLVYGSQAREDQTMGSDQDNALLLERDADKEQSEYFEKMSGYVCLGLAKCGIKLCDGNIMASNPKLRLSVDAAVSEAKRWVNSPTGQAILDFNIFLDARAAAGDTRLFEQLQSQRKPLLKQAMFLAALARSANETSVPLSMFQKFVYLKKAKHKDSIDLKVSAVAILNNIVRLYALSMGLTMPATVARLKNLSVESGLSDKDRQNLIDIWLFLNRLRWRHQLTNQVQDNCVRVSDLSSIEKHQLKAAFKAIHRAQQAAVLKFSGGIG</sequence>
<keyword evidence="2" id="KW-0129">CBS domain</keyword>
<dbReference type="InterPro" id="IPR014710">
    <property type="entry name" value="RmlC-like_jellyroll"/>
</dbReference>
<dbReference type="RefSeq" id="WP_382407747.1">
    <property type="nucleotide sequence ID" value="NZ_JBHSGU010000002.1"/>
</dbReference>
<evidence type="ECO:0000259" key="4">
    <source>
        <dbReference type="PROSITE" id="PS51371"/>
    </source>
</evidence>
<evidence type="ECO:0000259" key="3">
    <source>
        <dbReference type="PROSITE" id="PS50042"/>
    </source>
</evidence>
<reference evidence="6" key="1">
    <citation type="journal article" date="2019" name="Int. J. Syst. Evol. Microbiol.">
        <title>The Global Catalogue of Microorganisms (GCM) 10K type strain sequencing project: providing services to taxonomists for standard genome sequencing and annotation.</title>
        <authorList>
            <consortium name="The Broad Institute Genomics Platform"/>
            <consortium name="The Broad Institute Genome Sequencing Center for Infectious Disease"/>
            <person name="Wu L."/>
            <person name="Ma J."/>
        </authorList>
    </citation>
    <scope>NUCLEOTIDE SEQUENCE [LARGE SCALE GENOMIC DNA]</scope>
    <source>
        <strain evidence="6">KACC 12507</strain>
    </source>
</reference>
<dbReference type="Pfam" id="PF00571">
    <property type="entry name" value="CBS"/>
    <property type="match status" value="2"/>
</dbReference>
<feature type="domain" description="CBS" evidence="4">
    <location>
        <begin position="217"/>
        <end position="279"/>
    </location>
</feature>
<dbReference type="CDD" id="cd00038">
    <property type="entry name" value="CAP_ED"/>
    <property type="match status" value="1"/>
</dbReference>
<gene>
    <name evidence="5" type="ORF">ACFO4O_09440</name>
</gene>
<evidence type="ECO:0000313" key="6">
    <source>
        <dbReference type="Proteomes" id="UP001595897"/>
    </source>
</evidence>
<comment type="caution">
    <text evidence="5">The sequence shown here is derived from an EMBL/GenBank/DDBJ whole genome shotgun (WGS) entry which is preliminary data.</text>
</comment>
<dbReference type="InterPro" id="IPR018490">
    <property type="entry name" value="cNMP-bd_dom_sf"/>
</dbReference>
<name>A0ABV9LX23_9ALTE</name>